<sequence>MSLNISQFYICVDSTQRFGFINASLNIIGTEQTKCDICGNLYVIYGLCSEPLNYSKEVDGQYLCQYPFEYLENQCICAYGYLLNGTQCINIIDSIVHMQNSVDNNKFQQVEQQIQNIQQMLTTCILDQSIYDNTSDMLSVVNSNMQQLQNQIISSYSRSDLNLLSNTTELDQRIFKNATDIRGETLIALEIVDKNLFSNTTTLDWRIFNNISSLTNLISDMNISLIQTIGQQQIIIDNLTQQINCTSNYGYKIVNGSCIQIICEIMGQESINGVCQCTNINSIVQNGSCVCPNNSILVGGACVCTTTGQVIQNGICKCYTSGAFVNNGACTCGVYGLNVSNICSCPAGATLIGGICTCTNINAYISDNQCTCPEFASLVVNTCVCPSNSQIVNNVCTCNKITGQTMTNGVCACITTGAFVVNSACTCGVDSTNTSNICGCPVNSSLVLKACVCNLVPGQSMLNGHCQCQTGYSIVINSCQLTTFTIKSADIGFVCSQQLYTTTFDIESVTQQIIGSSNFSTGYVFSSSNNIQNAFIDVADNVYSTIIKPIFQNQQIFTNIKIQFGIQKMTSGSTIQYNTISQLTEFNIISKGKTQITATGQVSMFQQTLNAKIQNLLLNVSFALSTGNITLINTISGTLNIIDYQISGIYQSQESISLISLIVNSATTITVTHLNFMPITFKIGNYSSYLFSQISQCSVQLTDIAIIVGNSSKYHELISLSSYNNIYFGGLIANLIETIVKVDQLISSCYQNYETQQVQNSGALIGYAQNNDNNITITNACIQYSFTGTGTQFSYFGIIGFNDGNLSIKQAQISLNGSTTLSNNFGVIGYQSQQQNISEVNDIRATLIINNTAASGTIGTLNGINFAKTKKFIDILVDSTNIFSSNWNGGLAGQLQQTISLLDNVTIQFSIMNSSNSGAGGMIGYAYCTKVQMSNSTLNSINVDSPLYGGIFLGVNWLLTNSFDFTNVKSIGSNYFRNVLQTNCPSYNSYNQC</sequence>
<keyword evidence="5" id="KW-1185">Reference proteome</keyword>
<evidence type="ECO:0000313" key="3">
    <source>
        <dbReference type="EMBL" id="CAL6007999.1"/>
    </source>
</evidence>
<accession>A0AA86NVC6</accession>
<reference evidence="2" key="1">
    <citation type="submission" date="2023-06" db="EMBL/GenBank/DDBJ databases">
        <authorList>
            <person name="Kurt Z."/>
        </authorList>
    </citation>
    <scope>NUCLEOTIDE SEQUENCE</scope>
</reference>
<dbReference type="Proteomes" id="UP001642409">
    <property type="component" value="Unassembled WGS sequence"/>
</dbReference>
<proteinExistence type="predicted"/>
<evidence type="ECO:0000313" key="5">
    <source>
        <dbReference type="Proteomes" id="UP001642409"/>
    </source>
</evidence>
<dbReference type="EMBL" id="CATOUU010000078">
    <property type="protein sequence ID" value="CAI9915811.1"/>
    <property type="molecule type" value="Genomic_DNA"/>
</dbReference>
<reference evidence="3 5" key="2">
    <citation type="submission" date="2024-07" db="EMBL/GenBank/DDBJ databases">
        <authorList>
            <person name="Akdeniz Z."/>
        </authorList>
    </citation>
    <scope>NUCLEOTIDE SEQUENCE [LARGE SCALE GENOMIC DNA]</scope>
</reference>
<dbReference type="AlphaFoldDB" id="A0AA86NVC6"/>
<gene>
    <name evidence="2" type="ORF">HINF_LOCUS13134</name>
    <name evidence="3" type="ORF">HINF_LOCUS20912</name>
    <name evidence="1" type="ORF">HINF_LOCUS3456</name>
    <name evidence="4" type="ORF">HINF_LOCUS72264</name>
</gene>
<dbReference type="EMBL" id="CAXDID020000570">
    <property type="protein sequence ID" value="CAL6103692.1"/>
    <property type="molecule type" value="Genomic_DNA"/>
</dbReference>
<name>A0AA86NVC6_9EUKA</name>
<evidence type="ECO:0000313" key="4">
    <source>
        <dbReference type="EMBL" id="CAL6103692.1"/>
    </source>
</evidence>
<protein>
    <submittedName>
        <fullName evidence="2">Uncharacterized protein</fullName>
    </submittedName>
</protein>
<organism evidence="2">
    <name type="scientific">Hexamita inflata</name>
    <dbReference type="NCBI Taxonomy" id="28002"/>
    <lineage>
        <taxon>Eukaryota</taxon>
        <taxon>Metamonada</taxon>
        <taxon>Diplomonadida</taxon>
        <taxon>Hexamitidae</taxon>
        <taxon>Hexamitinae</taxon>
        <taxon>Hexamita</taxon>
    </lineage>
</organism>
<evidence type="ECO:0000313" key="1">
    <source>
        <dbReference type="EMBL" id="CAI9915811.1"/>
    </source>
</evidence>
<evidence type="ECO:0000313" key="2">
    <source>
        <dbReference type="EMBL" id="CAI9925489.1"/>
    </source>
</evidence>
<dbReference type="EMBL" id="CAXDID020000056">
    <property type="protein sequence ID" value="CAL6007999.1"/>
    <property type="molecule type" value="Genomic_DNA"/>
</dbReference>
<dbReference type="EMBL" id="CATOUU010000341">
    <property type="protein sequence ID" value="CAI9925489.1"/>
    <property type="molecule type" value="Genomic_DNA"/>
</dbReference>
<comment type="caution">
    <text evidence="2">The sequence shown here is derived from an EMBL/GenBank/DDBJ whole genome shotgun (WGS) entry which is preliminary data.</text>
</comment>